<sequence length="251" mass="28382">MSQDGVVITPEVWANATDDDARDRLLAASMSPEEFASYQRGHQTRDEVDRLLSHSPPPAPVTGPTYWMKLRSVAAAIRPRSRLTFWYGAEKGISHRHVDPLRLTRVRRHWYLDAWDFDKEAMRIFRIDRMAPPHVGDRLVDPGPVPRWTPSDDFRAQVLNTGSRMAADLVLRSQDDDALARLPDVDGILDPIDWRTFGFTALVGDWRQLVAALATVDAAITVRGPDDFREYLTRAATRLATISGRTEEDPP</sequence>
<protein>
    <recommendedName>
        <fullName evidence="1">WYL domain-containing protein</fullName>
    </recommendedName>
</protein>
<evidence type="ECO:0000313" key="3">
    <source>
        <dbReference type="EMBL" id="AOZ47129.1"/>
    </source>
</evidence>
<evidence type="ECO:0000313" key="5">
    <source>
        <dbReference type="Proteomes" id="UP000178666"/>
    </source>
</evidence>
<dbReference type="Proteomes" id="UP000075221">
    <property type="component" value="Chromosome"/>
</dbReference>
<dbReference type="InterPro" id="IPR026881">
    <property type="entry name" value="WYL_dom"/>
</dbReference>
<accession>A0AAC8YFM9</accession>
<evidence type="ECO:0000313" key="4">
    <source>
        <dbReference type="Proteomes" id="UP000075221"/>
    </source>
</evidence>
<dbReference type="EMBL" id="CP014352">
    <property type="protein sequence ID" value="AMS05660.1"/>
    <property type="molecule type" value="Genomic_DNA"/>
</dbReference>
<dbReference type="PANTHER" id="PTHR34580">
    <property type="match status" value="1"/>
</dbReference>
<name>A0AAC8YFM9_9ACTN</name>
<organism evidence="2 4">
    <name type="scientific">Acidipropionibacterium acidipropionici</name>
    <dbReference type="NCBI Taxonomy" id="1748"/>
    <lineage>
        <taxon>Bacteria</taxon>
        <taxon>Bacillati</taxon>
        <taxon>Actinomycetota</taxon>
        <taxon>Actinomycetes</taxon>
        <taxon>Propionibacteriales</taxon>
        <taxon>Propionibacteriaceae</taxon>
        <taxon>Acidipropionibacterium</taxon>
    </lineage>
</organism>
<feature type="domain" description="WYL" evidence="1">
    <location>
        <begin position="70"/>
        <end position="131"/>
    </location>
</feature>
<dbReference type="PANTHER" id="PTHR34580:SF3">
    <property type="entry name" value="PROTEIN PAFB"/>
    <property type="match status" value="1"/>
</dbReference>
<evidence type="ECO:0000259" key="1">
    <source>
        <dbReference type="Pfam" id="PF13280"/>
    </source>
</evidence>
<evidence type="ECO:0000313" key="2">
    <source>
        <dbReference type="EMBL" id="AMS05660.1"/>
    </source>
</evidence>
<dbReference type="PROSITE" id="PS52050">
    <property type="entry name" value="WYL"/>
    <property type="match status" value="1"/>
</dbReference>
<keyword evidence="5" id="KW-1185">Reference proteome</keyword>
<dbReference type="InterPro" id="IPR051534">
    <property type="entry name" value="CBASS_pafABC_assoc_protein"/>
</dbReference>
<reference evidence="2 4" key="2">
    <citation type="submission" date="2016-02" db="EMBL/GenBank/DDBJ databases">
        <title>Complete Genome Sequence of Propionibacterium acidipropionici ATCC 55737.</title>
        <authorList>
            <person name="Luna Flores C.H."/>
            <person name="Nielsen L.K."/>
            <person name="Marcellin E."/>
        </authorList>
    </citation>
    <scope>NUCLEOTIDE SEQUENCE [LARGE SCALE GENOMIC DNA]</scope>
    <source>
        <strain evidence="2 4">ATCC 55737</strain>
    </source>
</reference>
<dbReference type="Pfam" id="PF13280">
    <property type="entry name" value="WYL"/>
    <property type="match status" value="1"/>
</dbReference>
<reference evidence="3 5" key="1">
    <citation type="journal article" date="2016" name="Plant Dis.">
        <title>Improved production of propionic acid using genome shuffling.</title>
        <authorList>
            <person name="Luna-Flores C.H."/>
            <person name="Palfreyman R.W."/>
            <person name="Kromer J.O."/>
            <person name="Nielsen L.K."/>
            <person name="Marcellin E."/>
        </authorList>
    </citation>
    <scope>NUCLEOTIDE SEQUENCE [LARGE SCALE GENOMIC DNA]</scope>
    <source>
        <strain evidence="3 5">F3E8</strain>
    </source>
</reference>
<gene>
    <name evidence="3" type="ORF">A8L58_11005</name>
    <name evidence="2" type="ORF">AXH35_09565</name>
</gene>
<dbReference type="AlphaFoldDB" id="A0AAC8YFM9"/>
<dbReference type="EMBL" id="CP015970">
    <property type="protein sequence ID" value="AOZ47129.1"/>
    <property type="molecule type" value="Genomic_DNA"/>
</dbReference>
<dbReference type="Proteomes" id="UP000178666">
    <property type="component" value="Chromosome"/>
</dbReference>
<proteinExistence type="predicted"/>